<feature type="domain" description="N-acetyltransferase" evidence="1">
    <location>
        <begin position="1"/>
        <end position="145"/>
    </location>
</feature>
<dbReference type="InterPro" id="IPR016181">
    <property type="entry name" value="Acyl_CoA_acyltransferase"/>
</dbReference>
<dbReference type="InterPro" id="IPR012660">
    <property type="entry name" value="YiiD_C"/>
</dbReference>
<dbReference type="EMBL" id="BNAH01000009">
    <property type="protein sequence ID" value="GHE94100.1"/>
    <property type="molecule type" value="Genomic_DNA"/>
</dbReference>
<comment type="caution">
    <text evidence="2">The sequence shown here is derived from an EMBL/GenBank/DDBJ whole genome shotgun (WGS) entry which is preliminary data.</text>
</comment>
<dbReference type="PROSITE" id="PS51186">
    <property type="entry name" value="GNAT"/>
    <property type="match status" value="1"/>
</dbReference>
<dbReference type="NCBIfam" id="TIGR02447">
    <property type="entry name" value="yiiD_Cterm"/>
    <property type="match status" value="1"/>
</dbReference>
<dbReference type="SUPFAM" id="SSF54637">
    <property type="entry name" value="Thioesterase/thiol ester dehydrase-isomerase"/>
    <property type="match status" value="1"/>
</dbReference>
<dbReference type="SUPFAM" id="SSF55729">
    <property type="entry name" value="Acyl-CoA N-acyltransferases (Nat)"/>
    <property type="match status" value="1"/>
</dbReference>
<dbReference type="CDD" id="cd04301">
    <property type="entry name" value="NAT_SF"/>
    <property type="match status" value="1"/>
</dbReference>
<dbReference type="Pfam" id="PF09500">
    <property type="entry name" value="YiiD_C"/>
    <property type="match status" value="1"/>
</dbReference>
<evidence type="ECO:0000313" key="3">
    <source>
        <dbReference type="Proteomes" id="UP000626370"/>
    </source>
</evidence>
<sequence>MIECRAPKNSEEFEQYYHLRWQTLREPWQQAKGSEKDELESQAIHRLIIDDKQQVLAVGRLHFIEGNQAQIRYMAVAESCHGQGYGRIIINALEQAASKFGVRSIHLNAREGALGFYQRLGYEGNTVSHLLYGTIKHIAMEKPVILNSQQLIEEVNDLVDTWYSTIPLSKAMAINITSYDYHSLITTCDLAFNKNLHNTMFAGSIYTLATLTGWGWVHCKLIELGVVGDIVLADANIKYCSPIEGIAYAVTDNENKVLELLKFKNLRNEKINVNVNVYSGEKIAARFTATYVVKPKKKS</sequence>
<dbReference type="Gene3D" id="3.10.129.10">
    <property type="entry name" value="Hotdog Thioesterase"/>
    <property type="match status" value="1"/>
</dbReference>
<keyword evidence="3" id="KW-1185">Reference proteome</keyword>
<evidence type="ECO:0000259" key="1">
    <source>
        <dbReference type="PROSITE" id="PS51186"/>
    </source>
</evidence>
<dbReference type="InterPro" id="IPR000182">
    <property type="entry name" value="GNAT_dom"/>
</dbReference>
<proteinExistence type="predicted"/>
<dbReference type="InterPro" id="IPR039143">
    <property type="entry name" value="GNPNAT1-like"/>
</dbReference>
<dbReference type="Pfam" id="PF00583">
    <property type="entry name" value="Acetyltransf_1"/>
    <property type="match status" value="1"/>
</dbReference>
<dbReference type="PANTHER" id="PTHR13355">
    <property type="entry name" value="GLUCOSAMINE 6-PHOSPHATE N-ACETYLTRANSFERASE"/>
    <property type="match status" value="1"/>
</dbReference>
<organism evidence="2 3">
    <name type="scientific">Thalassotalea profundi</name>
    <dbReference type="NCBI Taxonomy" id="2036687"/>
    <lineage>
        <taxon>Bacteria</taxon>
        <taxon>Pseudomonadati</taxon>
        <taxon>Pseudomonadota</taxon>
        <taxon>Gammaproteobacteria</taxon>
        <taxon>Alteromonadales</taxon>
        <taxon>Colwelliaceae</taxon>
        <taxon>Thalassotalea</taxon>
    </lineage>
</organism>
<dbReference type="RefSeq" id="WP_189378547.1">
    <property type="nucleotide sequence ID" value="NZ_BNAH01000009.1"/>
</dbReference>
<dbReference type="PANTHER" id="PTHR13355:SF22">
    <property type="entry name" value="SLL0786 PROTEIN"/>
    <property type="match status" value="1"/>
</dbReference>
<reference evidence="3" key="1">
    <citation type="journal article" date="2019" name="Int. J. Syst. Evol. Microbiol.">
        <title>The Global Catalogue of Microorganisms (GCM) 10K type strain sequencing project: providing services to taxonomists for standard genome sequencing and annotation.</title>
        <authorList>
            <consortium name="The Broad Institute Genomics Platform"/>
            <consortium name="The Broad Institute Genome Sequencing Center for Infectious Disease"/>
            <person name="Wu L."/>
            <person name="Ma J."/>
        </authorList>
    </citation>
    <scope>NUCLEOTIDE SEQUENCE [LARGE SCALE GENOMIC DNA]</scope>
    <source>
        <strain evidence="3">CGMCC 1.15922</strain>
    </source>
</reference>
<gene>
    <name evidence="2" type="ORF">GCM10011501_24520</name>
</gene>
<accession>A0ABQ3IU19</accession>
<dbReference type="Gene3D" id="3.40.630.30">
    <property type="match status" value="1"/>
</dbReference>
<evidence type="ECO:0000313" key="2">
    <source>
        <dbReference type="EMBL" id="GHE94100.1"/>
    </source>
</evidence>
<dbReference type="Proteomes" id="UP000626370">
    <property type="component" value="Unassembled WGS sequence"/>
</dbReference>
<protein>
    <submittedName>
        <fullName evidence="2">GNAT family N-acetyltransferase</fullName>
    </submittedName>
</protein>
<dbReference type="InterPro" id="IPR029069">
    <property type="entry name" value="HotDog_dom_sf"/>
</dbReference>
<name>A0ABQ3IU19_9GAMM</name>